<name>L8HHZ6_ACACF</name>
<proteinExistence type="predicted"/>
<dbReference type="VEuPathDB" id="AmoebaDB:ACA1_175110"/>
<accession>L8HHZ6</accession>
<dbReference type="Pfam" id="PF10294">
    <property type="entry name" value="Methyltransf_16"/>
    <property type="match status" value="1"/>
</dbReference>
<dbReference type="Proteomes" id="UP000011083">
    <property type="component" value="Unassembled WGS sequence"/>
</dbReference>
<dbReference type="SUPFAM" id="SSF53335">
    <property type="entry name" value="S-adenosyl-L-methionine-dependent methyltransferases"/>
    <property type="match status" value="1"/>
</dbReference>
<dbReference type="Gene3D" id="3.40.50.150">
    <property type="entry name" value="Vaccinia Virus protein VP39"/>
    <property type="match status" value="1"/>
</dbReference>
<keyword evidence="2" id="KW-1185">Reference proteome</keyword>
<dbReference type="EMBL" id="KB007811">
    <property type="protein sequence ID" value="ELR24837.1"/>
    <property type="molecule type" value="Genomic_DNA"/>
</dbReference>
<protein>
    <submittedName>
        <fullName evidence="1">Uncharacterized protein</fullName>
    </submittedName>
</protein>
<dbReference type="KEGG" id="acan:ACA1_175110"/>
<dbReference type="GeneID" id="14925868"/>
<organism evidence="1 2">
    <name type="scientific">Acanthamoeba castellanii (strain ATCC 30010 / Neff)</name>
    <dbReference type="NCBI Taxonomy" id="1257118"/>
    <lineage>
        <taxon>Eukaryota</taxon>
        <taxon>Amoebozoa</taxon>
        <taxon>Discosea</taxon>
        <taxon>Longamoebia</taxon>
        <taxon>Centramoebida</taxon>
        <taxon>Acanthamoebidae</taxon>
        <taxon>Acanthamoeba</taxon>
    </lineage>
</organism>
<gene>
    <name evidence="1" type="ORF">ACA1_175110</name>
</gene>
<dbReference type="OrthoDB" id="17033at2759"/>
<evidence type="ECO:0000313" key="2">
    <source>
        <dbReference type="Proteomes" id="UP000011083"/>
    </source>
</evidence>
<dbReference type="CDD" id="cd02440">
    <property type="entry name" value="AdoMet_MTases"/>
    <property type="match status" value="1"/>
</dbReference>
<sequence>MFEYSDGTKVSIASMGFLRGTVVDRDNDIDETGRMVWPGSRVLGLYLTANPHVVRSKRVLEVGAGCGVSGLIAARFAAKVVLTDRNEEVMDMLNQNIELNSLQDKAEGMVMKWVDDVPALKQKYPPFETIIGSDVIYPEHSHLIPALFETVDAALACEESSLFVISFIPRTAGLKHKVLKHADKFGFACEQVPTEEYTTQAAQEY</sequence>
<dbReference type="InterPro" id="IPR029063">
    <property type="entry name" value="SAM-dependent_MTases_sf"/>
</dbReference>
<dbReference type="RefSeq" id="XP_004356737.1">
    <property type="nucleotide sequence ID" value="XM_004356684.1"/>
</dbReference>
<evidence type="ECO:0000313" key="1">
    <source>
        <dbReference type="EMBL" id="ELR24837.1"/>
    </source>
</evidence>
<dbReference type="STRING" id="1257118.L8HHZ6"/>
<dbReference type="InterPro" id="IPR019410">
    <property type="entry name" value="Methyltransf_16"/>
</dbReference>
<dbReference type="OMA" id="FACEQVP"/>
<reference evidence="1 2" key="1">
    <citation type="journal article" date="2013" name="Genome Biol.">
        <title>Genome of Acanthamoeba castellanii highlights extensive lateral gene transfer and early evolution of tyrosine kinase signaling.</title>
        <authorList>
            <person name="Clarke M."/>
            <person name="Lohan A.J."/>
            <person name="Liu B."/>
            <person name="Lagkouvardos I."/>
            <person name="Roy S."/>
            <person name="Zafar N."/>
            <person name="Bertelli C."/>
            <person name="Schilde C."/>
            <person name="Kianianmomeni A."/>
            <person name="Burglin T.R."/>
            <person name="Frech C."/>
            <person name="Turcotte B."/>
            <person name="Kopec K.O."/>
            <person name="Synnott J.M."/>
            <person name="Choo C."/>
            <person name="Paponov I."/>
            <person name="Finkler A."/>
            <person name="Soon Heng Tan C."/>
            <person name="Hutchins A.P."/>
            <person name="Weinmeier T."/>
            <person name="Rattei T."/>
            <person name="Chu J.S."/>
            <person name="Gimenez G."/>
            <person name="Irimia M."/>
            <person name="Rigden D.J."/>
            <person name="Fitzpatrick D.A."/>
            <person name="Lorenzo-Morales J."/>
            <person name="Bateman A."/>
            <person name="Chiu C.H."/>
            <person name="Tang P."/>
            <person name="Hegemann P."/>
            <person name="Fromm H."/>
            <person name="Raoult D."/>
            <person name="Greub G."/>
            <person name="Miranda-Saavedra D."/>
            <person name="Chen N."/>
            <person name="Nash P."/>
            <person name="Ginger M.L."/>
            <person name="Horn M."/>
            <person name="Schaap P."/>
            <person name="Caler L."/>
            <person name="Loftus B."/>
        </authorList>
    </citation>
    <scope>NUCLEOTIDE SEQUENCE [LARGE SCALE GENOMIC DNA]</scope>
    <source>
        <strain evidence="1 2">Neff</strain>
    </source>
</reference>
<dbReference type="PANTHER" id="PTHR14614">
    <property type="entry name" value="HEPATOCELLULAR CARCINOMA-ASSOCIATED ANTIGEN"/>
    <property type="match status" value="1"/>
</dbReference>
<dbReference type="AlphaFoldDB" id="L8HHZ6"/>